<dbReference type="EMBL" id="CP023692">
    <property type="protein sequence ID" value="QEV44047.1"/>
    <property type="molecule type" value="Genomic_DNA"/>
</dbReference>
<keyword evidence="2" id="KW-1185">Reference proteome</keyword>
<evidence type="ECO:0000313" key="2">
    <source>
        <dbReference type="Proteomes" id="UP000325563"/>
    </source>
</evidence>
<sequence length="85" mass="9177">MTAVPAPRPAREERRYGPAEELRAHSTALLLHAQRLRAGAAALDWKGPQAEAFRWRIEALADRCATAAAGLARSAGHVDAAVRPR</sequence>
<protein>
    <submittedName>
        <fullName evidence="1">Uncharacterized protein</fullName>
    </submittedName>
</protein>
<dbReference type="GeneID" id="95609388"/>
<dbReference type="Proteomes" id="UP000325563">
    <property type="component" value="Chromosome"/>
</dbReference>
<name>A0A5J6IYK6_STRVI</name>
<reference evidence="1 2" key="1">
    <citation type="submission" date="2017-09" db="EMBL/GenBank/DDBJ databases">
        <authorList>
            <person name="Lee N."/>
            <person name="Cho B.-K."/>
        </authorList>
    </citation>
    <scope>NUCLEOTIDE SEQUENCE [LARGE SCALE GENOMIC DNA]</scope>
    <source>
        <strain evidence="1 2">ATCC 27476</strain>
    </source>
</reference>
<dbReference type="KEGG" id="svn:CP980_02240"/>
<gene>
    <name evidence="1" type="ORF">CP980_02240</name>
</gene>
<evidence type="ECO:0000313" key="1">
    <source>
        <dbReference type="EMBL" id="QEV44047.1"/>
    </source>
</evidence>
<dbReference type="RefSeq" id="WP_099894585.1">
    <property type="nucleotide sequence ID" value="NZ_BNBW01000023.1"/>
</dbReference>
<proteinExistence type="predicted"/>
<dbReference type="AlphaFoldDB" id="A0A5J6IYK6"/>
<organism evidence="1 2">
    <name type="scientific">Streptomyces vinaceus</name>
    <dbReference type="NCBI Taxonomy" id="1960"/>
    <lineage>
        <taxon>Bacteria</taxon>
        <taxon>Bacillati</taxon>
        <taxon>Actinomycetota</taxon>
        <taxon>Actinomycetes</taxon>
        <taxon>Kitasatosporales</taxon>
        <taxon>Streptomycetaceae</taxon>
        <taxon>Streptomyces</taxon>
    </lineage>
</organism>
<accession>A0A5J6IYK6</accession>